<accession>A0A151T4T7</accession>
<dbReference type="PANTHER" id="PTHR15863:SF2">
    <property type="entry name" value="MRN COMPLEX-INTERACTING PROTEIN"/>
    <property type="match status" value="1"/>
</dbReference>
<proteinExistence type="predicted"/>
<organism evidence="3 4">
    <name type="scientific">Cajanus cajan</name>
    <name type="common">Pigeon pea</name>
    <name type="synonym">Cajanus indicus</name>
    <dbReference type="NCBI Taxonomy" id="3821"/>
    <lineage>
        <taxon>Eukaryota</taxon>
        <taxon>Viridiplantae</taxon>
        <taxon>Streptophyta</taxon>
        <taxon>Embryophyta</taxon>
        <taxon>Tracheophyta</taxon>
        <taxon>Spermatophyta</taxon>
        <taxon>Magnoliopsida</taxon>
        <taxon>eudicotyledons</taxon>
        <taxon>Gunneridae</taxon>
        <taxon>Pentapetalae</taxon>
        <taxon>rosids</taxon>
        <taxon>fabids</taxon>
        <taxon>Fabales</taxon>
        <taxon>Fabaceae</taxon>
        <taxon>Papilionoideae</taxon>
        <taxon>50 kb inversion clade</taxon>
        <taxon>NPAAA clade</taxon>
        <taxon>indigoferoid/millettioid clade</taxon>
        <taxon>Phaseoleae</taxon>
        <taxon>Cajanus</taxon>
    </lineage>
</organism>
<dbReference type="OrthoDB" id="5960226at2759"/>
<dbReference type="Gramene" id="C.cajan_16091.t">
    <property type="protein sequence ID" value="C.cajan_16091.t"/>
    <property type="gene ID" value="C.cajan_16091"/>
</dbReference>
<name>A0A151T4T7_CAJCA</name>
<dbReference type="EMBL" id="CM003610">
    <property type="protein sequence ID" value="KYP62043.1"/>
    <property type="molecule type" value="Genomic_DNA"/>
</dbReference>
<protein>
    <submittedName>
        <fullName evidence="3">UPF0544 protein C5orf45 isogeny</fullName>
    </submittedName>
</protein>
<dbReference type="GO" id="GO:0007095">
    <property type="term" value="P:mitotic G2 DNA damage checkpoint signaling"/>
    <property type="evidence" value="ECO:0007669"/>
    <property type="project" value="TreeGrafter"/>
</dbReference>
<reference evidence="3 4" key="1">
    <citation type="journal article" date="2012" name="Nat. Biotechnol.">
        <title>Draft genome sequence of pigeonpea (Cajanus cajan), an orphan legume crop of resource-poor farmers.</title>
        <authorList>
            <person name="Varshney R.K."/>
            <person name="Chen W."/>
            <person name="Li Y."/>
            <person name="Bharti A.K."/>
            <person name="Saxena R.K."/>
            <person name="Schlueter J.A."/>
            <person name="Donoghue M.T."/>
            <person name="Azam S."/>
            <person name="Fan G."/>
            <person name="Whaley A.M."/>
            <person name="Farmer A.D."/>
            <person name="Sheridan J."/>
            <person name="Iwata A."/>
            <person name="Tuteja R."/>
            <person name="Penmetsa R.V."/>
            <person name="Wu W."/>
            <person name="Upadhyaya H.D."/>
            <person name="Yang S.P."/>
            <person name="Shah T."/>
            <person name="Saxena K.B."/>
            <person name="Michael T."/>
            <person name="McCombie W.R."/>
            <person name="Yang B."/>
            <person name="Zhang G."/>
            <person name="Yang H."/>
            <person name="Wang J."/>
            <person name="Spillane C."/>
            <person name="Cook D.R."/>
            <person name="May G.D."/>
            <person name="Xu X."/>
            <person name="Jackson S.A."/>
        </authorList>
    </citation>
    <scope>NUCLEOTIDE SEQUENCE [LARGE SCALE GENOMIC DNA]</scope>
    <source>
        <strain evidence="4">cv. Asha</strain>
    </source>
</reference>
<evidence type="ECO:0000259" key="2">
    <source>
        <dbReference type="Pfam" id="PF15749"/>
    </source>
</evidence>
<dbReference type="STRING" id="3821.A0A151T4T7"/>
<feature type="region of interest" description="Disordered" evidence="1">
    <location>
        <begin position="70"/>
        <end position="98"/>
    </location>
</feature>
<gene>
    <name evidence="3" type="ORF">KK1_016561</name>
</gene>
<feature type="compositionally biased region" description="Basic and acidic residues" evidence="1">
    <location>
        <begin position="84"/>
        <end position="98"/>
    </location>
</feature>
<evidence type="ECO:0000313" key="3">
    <source>
        <dbReference type="EMBL" id="KYP62043.1"/>
    </source>
</evidence>
<dbReference type="Proteomes" id="UP000075243">
    <property type="component" value="Chromosome 8"/>
</dbReference>
<evidence type="ECO:0000256" key="1">
    <source>
        <dbReference type="SAM" id="MobiDB-lite"/>
    </source>
</evidence>
<evidence type="ECO:0000313" key="4">
    <source>
        <dbReference type="Proteomes" id="UP000075243"/>
    </source>
</evidence>
<dbReference type="Pfam" id="PF15749">
    <property type="entry name" value="MRNIP"/>
    <property type="match status" value="1"/>
</dbReference>
<dbReference type="InterPro" id="IPR049472">
    <property type="entry name" value="MRNIP_N"/>
</dbReference>
<dbReference type="AlphaFoldDB" id="A0A151T4T7"/>
<dbReference type="GO" id="GO:0003682">
    <property type="term" value="F:chromatin binding"/>
    <property type="evidence" value="ECO:0007669"/>
    <property type="project" value="TreeGrafter"/>
</dbReference>
<feature type="domain" description="MRN complex-interacting protein N-terminal" evidence="2">
    <location>
        <begin position="12"/>
        <end position="80"/>
    </location>
</feature>
<dbReference type="InterPro" id="IPR032739">
    <property type="entry name" value="MRNIP"/>
</dbReference>
<dbReference type="GO" id="GO:0005634">
    <property type="term" value="C:nucleus"/>
    <property type="evidence" value="ECO:0007669"/>
    <property type="project" value="TreeGrafter"/>
</dbReference>
<dbReference type="PANTHER" id="PTHR15863">
    <property type="entry name" value="MRN COMPLEX-INTERACTING PROTEIN"/>
    <property type="match status" value="1"/>
</dbReference>
<keyword evidence="4" id="KW-1185">Reference proteome</keyword>
<sequence>MSSSSTTLFIALQCSQCSTMQVKQKKKSSNKWSCAICNQKQSVRRVFAQGLMAKDLRKFVQDFNMSRKSFDDGDSPLAGTLDPPPEHHHGEVDRKQKRSDWSAYLDREEQQQDHIDDGDDFEPLVVTELQKGMFKKRRVAEDSTAGSDKLFKMPLSYNAQDEPIIDQRRVTSSTEINPHRNNYMTADNQRTQKCKTSNNRAASKWNNYLTEDNENLELGWKRGFDLDQSGP</sequence>
<dbReference type="OMA" id="SCAICNQ"/>